<evidence type="ECO:0000313" key="3">
    <source>
        <dbReference type="Proteomes" id="UP000299102"/>
    </source>
</evidence>
<evidence type="ECO:0000313" key="2">
    <source>
        <dbReference type="EMBL" id="GBP64691.1"/>
    </source>
</evidence>
<keyword evidence="3" id="KW-1185">Reference proteome</keyword>
<name>A0A4C1XLP9_EUMVA</name>
<dbReference type="Proteomes" id="UP000299102">
    <property type="component" value="Unassembled WGS sequence"/>
</dbReference>
<sequence>MRSKGAQPPVADAAPARATTVVDSPRRALDRRGPEGHGPSSRGTRDAAGGPYRTWPVGVVTLSGCVGPVALQWRTRNNILRQASDVDWDLGNDVLAREALRETFKASSFKHFIDFVEALHFCNTLLRKWRKGPRNRQTNKEMNLCSWSLFCRVYFVAF</sequence>
<dbReference type="EMBL" id="BGZK01000905">
    <property type="protein sequence ID" value="GBP64691.1"/>
    <property type="molecule type" value="Genomic_DNA"/>
</dbReference>
<organism evidence="2 3">
    <name type="scientific">Eumeta variegata</name>
    <name type="common">Bagworm moth</name>
    <name type="synonym">Eumeta japonica</name>
    <dbReference type="NCBI Taxonomy" id="151549"/>
    <lineage>
        <taxon>Eukaryota</taxon>
        <taxon>Metazoa</taxon>
        <taxon>Ecdysozoa</taxon>
        <taxon>Arthropoda</taxon>
        <taxon>Hexapoda</taxon>
        <taxon>Insecta</taxon>
        <taxon>Pterygota</taxon>
        <taxon>Neoptera</taxon>
        <taxon>Endopterygota</taxon>
        <taxon>Lepidoptera</taxon>
        <taxon>Glossata</taxon>
        <taxon>Ditrysia</taxon>
        <taxon>Tineoidea</taxon>
        <taxon>Psychidae</taxon>
        <taxon>Oiketicinae</taxon>
        <taxon>Eumeta</taxon>
    </lineage>
</organism>
<accession>A0A4C1XLP9</accession>
<feature type="compositionally biased region" description="Basic and acidic residues" evidence="1">
    <location>
        <begin position="24"/>
        <end position="35"/>
    </location>
</feature>
<reference evidence="2 3" key="1">
    <citation type="journal article" date="2019" name="Commun. Biol.">
        <title>The bagworm genome reveals a unique fibroin gene that provides high tensile strength.</title>
        <authorList>
            <person name="Kono N."/>
            <person name="Nakamura H."/>
            <person name="Ohtoshi R."/>
            <person name="Tomita M."/>
            <person name="Numata K."/>
            <person name="Arakawa K."/>
        </authorList>
    </citation>
    <scope>NUCLEOTIDE SEQUENCE [LARGE SCALE GENOMIC DNA]</scope>
</reference>
<feature type="region of interest" description="Disordered" evidence="1">
    <location>
        <begin position="1"/>
        <end position="50"/>
    </location>
</feature>
<gene>
    <name evidence="2" type="ORF">EVAR_47707_1</name>
</gene>
<protein>
    <submittedName>
        <fullName evidence="2">Uncharacterized protein</fullName>
    </submittedName>
</protein>
<evidence type="ECO:0000256" key="1">
    <source>
        <dbReference type="SAM" id="MobiDB-lite"/>
    </source>
</evidence>
<comment type="caution">
    <text evidence="2">The sequence shown here is derived from an EMBL/GenBank/DDBJ whole genome shotgun (WGS) entry which is preliminary data.</text>
</comment>
<dbReference type="AlphaFoldDB" id="A0A4C1XLP9"/>
<proteinExistence type="predicted"/>